<reference evidence="3 4" key="1">
    <citation type="submission" date="2013-08" db="EMBL/GenBank/DDBJ databases">
        <title>Genome sequencing of Cellulomonas bogoriensis 69B4.</title>
        <authorList>
            <person name="Chen F."/>
            <person name="Li Y."/>
            <person name="Wang G."/>
        </authorList>
    </citation>
    <scope>NUCLEOTIDE SEQUENCE [LARGE SCALE GENOMIC DNA]</scope>
    <source>
        <strain evidence="3 4">69B4</strain>
    </source>
</reference>
<evidence type="ECO:0000256" key="1">
    <source>
        <dbReference type="SAM" id="MobiDB-lite"/>
    </source>
</evidence>
<keyword evidence="4" id="KW-1185">Reference proteome</keyword>
<evidence type="ECO:0000313" key="4">
    <source>
        <dbReference type="Proteomes" id="UP000054314"/>
    </source>
</evidence>
<feature type="signal peptide" evidence="2">
    <location>
        <begin position="1"/>
        <end position="20"/>
    </location>
</feature>
<evidence type="ECO:0008006" key="5">
    <source>
        <dbReference type="Google" id="ProtNLM"/>
    </source>
</evidence>
<comment type="caution">
    <text evidence="3">The sequence shown here is derived from an EMBL/GenBank/DDBJ whole genome shotgun (WGS) entry which is preliminary data.</text>
</comment>
<sequence length="148" mass="15404">MRRLAPLTLAAASAAALSLAACGQATPDETIPPDAGVQDPTEGGAPEPDQGEDLLGDVPTPEPGQCVDLPEASDGRYLVGDAGSAVVTVEGGRLVVGEVAPLEGWTYEVTEAEADEVEIEFRGDGRELDLEIELDDMVLQVQVCEDDD</sequence>
<dbReference type="EMBL" id="AXCZ01000056">
    <property type="protein sequence ID" value="KGM13233.1"/>
    <property type="molecule type" value="Genomic_DNA"/>
</dbReference>
<keyword evidence="2" id="KW-0732">Signal</keyword>
<feature type="chain" id="PRO_5038511255" description="Lipoprotein" evidence="2">
    <location>
        <begin position="21"/>
        <end position="148"/>
    </location>
</feature>
<proteinExistence type="predicted"/>
<accession>A0A0A0BXZ6</accession>
<feature type="region of interest" description="Disordered" evidence="1">
    <location>
        <begin position="25"/>
        <end position="72"/>
    </location>
</feature>
<dbReference type="AlphaFoldDB" id="A0A0A0BXZ6"/>
<evidence type="ECO:0000313" key="3">
    <source>
        <dbReference type="EMBL" id="KGM13233.1"/>
    </source>
</evidence>
<name>A0A0A0BXZ6_9CELL</name>
<dbReference type="Proteomes" id="UP000054314">
    <property type="component" value="Unassembled WGS sequence"/>
</dbReference>
<dbReference type="OrthoDB" id="4640429at2"/>
<protein>
    <recommendedName>
        <fullName evidence="5">Lipoprotein</fullName>
    </recommendedName>
</protein>
<organism evidence="3 4">
    <name type="scientific">Cellulomonas bogoriensis 69B4 = DSM 16987</name>
    <dbReference type="NCBI Taxonomy" id="1386082"/>
    <lineage>
        <taxon>Bacteria</taxon>
        <taxon>Bacillati</taxon>
        <taxon>Actinomycetota</taxon>
        <taxon>Actinomycetes</taxon>
        <taxon>Micrococcales</taxon>
        <taxon>Cellulomonadaceae</taxon>
        <taxon>Cellulomonas</taxon>
    </lineage>
</organism>
<evidence type="ECO:0000256" key="2">
    <source>
        <dbReference type="SAM" id="SignalP"/>
    </source>
</evidence>
<dbReference type="PROSITE" id="PS51257">
    <property type="entry name" value="PROKAR_LIPOPROTEIN"/>
    <property type="match status" value="1"/>
</dbReference>
<gene>
    <name evidence="3" type="ORF">N869_15470</name>
</gene>
<dbReference type="RefSeq" id="WP_035059680.1">
    <property type="nucleotide sequence ID" value="NZ_AXCZ01000056.1"/>
</dbReference>